<sequence length="1119" mass="123969">MPVASTSKRLRRTNWNPKGFIDFEAQPSGSDLSSDDDEESDSSEESSSDRLSTGGSSATRVRGFIVDDNEGDEEGYWNHPGFGIHSNSQDSSSIGRRRIVHNSRTRTGYRNDDSESEDDASSRGHSPESSDDVDFIISSLTMEDLQLLWKFKCKREQEIRVANTLQPMCPLQNVSFKTYKSDPDWVYVSGVHPSSEFCKWILHSTTSVLKTYSNTLYQSPVSLRYEVVNYDPAHPPRSSHSLDNLGLLSTLVNTFVTVKSGKSKGEIVFVYTSGTRSTRVAKVMTLSVPRIPVSMDASDPDDHDPPSPVPSSRASPAPSDSSTSSSSSSASRKRKRRVNESADTQRRTRRSITQTIHNERYQHGLLVKQFRVDQLQVIGTRAMDDNFYAGSSGFAPVDKESTIPYDLMKRFMESGHPAIPADLQYYPPIEEWLLKEGDRVRSLSCGSVGVVQKRHISGRIEVDFGTSSIRHDIFAGVVPLVGQHCLPWWKLVKEFVEGDYVTSTSTDPEKQFSGWVVACGAPKATEHWAHASFNVEVITKPKRGYIISPTGDPEGMKVSFTVHRNMLRRQHSPDIRGCNPQPYRFPSSSTIGHPWIGVRVWIVRPHHPKQGKLGVIKDVILPQSLLHHRLRELQVKFDICVDDDYGPSSRETIDYYGVVEEESCKLVHEVHPLDPGPCTVPWRGALVRILRHPSDKGKYAIVLNVVPVPLNTVTTAGSSRTSYPSGLKITVQLEAYSGERTNATLELDYYSLATVDRNTGTLKYLHDVRRLNAAQSAHFRFKSTLEAHKLDQRIPADGSIPLLDYRCDAPVSAQLPQTVLTSARGDTSGSLSRPLPQPVPAQVPQIVSNSSEGYATSTSFGLTSTPSVSMSTSEHVSSSSNFESSSNTSHSWDYVLSAGSSGTAVTTSTSQTSPPPSSLSSWSSSYSYTSASSSASSIFGQRRSNSPSSYSQGSAVSLGSLNPDVPDSWILDERLVGKEIIVTPRNGRWKNRDIRVAPTRGVDGQIEIVRIHYKKRYTFDPGLIFPKKPNFARDNGLLVVTEGDHTGKFVRRINHTLNGDMLVRVVHHAEGNEDSLTGEELRLNPGVLCLAFESRDDRARNKGVTRVERNKFIKAHRKA</sequence>
<dbReference type="OrthoDB" id="3048815at2759"/>
<evidence type="ECO:0000313" key="3">
    <source>
        <dbReference type="Proteomes" id="UP000297245"/>
    </source>
</evidence>
<feature type="region of interest" description="Disordered" evidence="1">
    <location>
        <begin position="292"/>
        <end position="356"/>
    </location>
</feature>
<feature type="compositionally biased region" description="Polar residues" evidence="1">
    <location>
        <begin position="820"/>
        <end position="831"/>
    </location>
</feature>
<dbReference type="Proteomes" id="UP000297245">
    <property type="component" value="Unassembled WGS sequence"/>
</dbReference>
<feature type="compositionally biased region" description="Acidic residues" evidence="1">
    <location>
        <begin position="33"/>
        <end position="46"/>
    </location>
</feature>
<name>A0A4S8L7T8_DENBC</name>
<reference evidence="2 3" key="1">
    <citation type="journal article" date="2019" name="Nat. Ecol. Evol.">
        <title>Megaphylogeny resolves global patterns of mushroom evolution.</title>
        <authorList>
            <person name="Varga T."/>
            <person name="Krizsan K."/>
            <person name="Foldi C."/>
            <person name="Dima B."/>
            <person name="Sanchez-Garcia M."/>
            <person name="Sanchez-Ramirez S."/>
            <person name="Szollosi G.J."/>
            <person name="Szarkandi J.G."/>
            <person name="Papp V."/>
            <person name="Albert L."/>
            <person name="Andreopoulos W."/>
            <person name="Angelini C."/>
            <person name="Antonin V."/>
            <person name="Barry K.W."/>
            <person name="Bougher N.L."/>
            <person name="Buchanan P."/>
            <person name="Buyck B."/>
            <person name="Bense V."/>
            <person name="Catcheside P."/>
            <person name="Chovatia M."/>
            <person name="Cooper J."/>
            <person name="Damon W."/>
            <person name="Desjardin D."/>
            <person name="Finy P."/>
            <person name="Geml J."/>
            <person name="Haridas S."/>
            <person name="Hughes K."/>
            <person name="Justo A."/>
            <person name="Karasinski D."/>
            <person name="Kautmanova I."/>
            <person name="Kiss B."/>
            <person name="Kocsube S."/>
            <person name="Kotiranta H."/>
            <person name="LaButti K.M."/>
            <person name="Lechner B.E."/>
            <person name="Liimatainen K."/>
            <person name="Lipzen A."/>
            <person name="Lukacs Z."/>
            <person name="Mihaltcheva S."/>
            <person name="Morgado L.N."/>
            <person name="Niskanen T."/>
            <person name="Noordeloos M.E."/>
            <person name="Ohm R.A."/>
            <person name="Ortiz-Santana B."/>
            <person name="Ovrebo C."/>
            <person name="Racz N."/>
            <person name="Riley R."/>
            <person name="Savchenko A."/>
            <person name="Shiryaev A."/>
            <person name="Soop K."/>
            <person name="Spirin V."/>
            <person name="Szebenyi C."/>
            <person name="Tomsovsky M."/>
            <person name="Tulloss R.E."/>
            <person name="Uehling J."/>
            <person name="Grigoriev I.V."/>
            <person name="Vagvolgyi C."/>
            <person name="Papp T."/>
            <person name="Martin F.M."/>
            <person name="Miettinen O."/>
            <person name="Hibbett D.S."/>
            <person name="Nagy L.G."/>
        </authorList>
    </citation>
    <scope>NUCLEOTIDE SEQUENCE [LARGE SCALE GENOMIC DNA]</scope>
    <source>
        <strain evidence="2 3">CBS 962.96</strain>
    </source>
</reference>
<feature type="compositionally biased region" description="Low complexity" evidence="1">
    <location>
        <begin position="310"/>
        <end position="330"/>
    </location>
</feature>
<feature type="region of interest" description="Disordered" evidence="1">
    <location>
        <begin position="820"/>
        <end position="841"/>
    </location>
</feature>
<organism evidence="2 3">
    <name type="scientific">Dendrothele bispora (strain CBS 962.96)</name>
    <dbReference type="NCBI Taxonomy" id="1314807"/>
    <lineage>
        <taxon>Eukaryota</taxon>
        <taxon>Fungi</taxon>
        <taxon>Dikarya</taxon>
        <taxon>Basidiomycota</taxon>
        <taxon>Agaricomycotina</taxon>
        <taxon>Agaricomycetes</taxon>
        <taxon>Agaricomycetidae</taxon>
        <taxon>Agaricales</taxon>
        <taxon>Agaricales incertae sedis</taxon>
        <taxon>Dendrothele</taxon>
    </lineage>
</organism>
<feature type="region of interest" description="Disordered" evidence="1">
    <location>
        <begin position="858"/>
        <end position="887"/>
    </location>
</feature>
<keyword evidence="3" id="KW-1185">Reference proteome</keyword>
<proteinExistence type="predicted"/>
<evidence type="ECO:0000256" key="1">
    <source>
        <dbReference type="SAM" id="MobiDB-lite"/>
    </source>
</evidence>
<feature type="region of interest" description="Disordered" evidence="1">
    <location>
        <begin position="937"/>
        <end position="956"/>
    </location>
</feature>
<feature type="compositionally biased region" description="Polar residues" evidence="1">
    <location>
        <begin position="85"/>
        <end position="94"/>
    </location>
</feature>
<feature type="compositionally biased region" description="Basic residues" evidence="1">
    <location>
        <begin position="95"/>
        <end position="104"/>
    </location>
</feature>
<dbReference type="EMBL" id="ML179582">
    <property type="protein sequence ID" value="THU84744.1"/>
    <property type="molecule type" value="Genomic_DNA"/>
</dbReference>
<feature type="region of interest" description="Disordered" evidence="1">
    <location>
        <begin position="1"/>
        <end position="130"/>
    </location>
</feature>
<evidence type="ECO:0000313" key="2">
    <source>
        <dbReference type="EMBL" id="THU84744.1"/>
    </source>
</evidence>
<feature type="compositionally biased region" description="Low complexity" evidence="1">
    <location>
        <begin position="867"/>
        <end position="887"/>
    </location>
</feature>
<accession>A0A4S8L7T8</accession>
<gene>
    <name evidence="2" type="ORF">K435DRAFT_971030</name>
</gene>
<dbReference type="AlphaFoldDB" id="A0A4S8L7T8"/>
<feature type="compositionally biased region" description="Polar residues" evidence="1">
    <location>
        <begin position="938"/>
        <end position="956"/>
    </location>
</feature>
<protein>
    <recommendedName>
        <fullName evidence="4">Chromatin elongation factor SPT5</fullName>
    </recommendedName>
</protein>
<evidence type="ECO:0008006" key="4">
    <source>
        <dbReference type="Google" id="ProtNLM"/>
    </source>
</evidence>